<keyword evidence="7 10" id="KW-0511">Multifunctional enzyme</keyword>
<evidence type="ECO:0000256" key="7">
    <source>
        <dbReference type="ARBA" id="ARBA00023268"/>
    </source>
</evidence>
<dbReference type="Pfam" id="PF01808">
    <property type="entry name" value="AICARFT_IMPCHas"/>
    <property type="match status" value="1"/>
</dbReference>
<dbReference type="AlphaFoldDB" id="B8D0L8"/>
<keyword evidence="13" id="KW-1185">Reference proteome</keyword>
<dbReference type="PANTHER" id="PTHR11692">
    <property type="entry name" value="BIFUNCTIONAL PURINE BIOSYNTHESIS PROTEIN PURH"/>
    <property type="match status" value="1"/>
</dbReference>
<dbReference type="PROSITE" id="PS51855">
    <property type="entry name" value="MGS"/>
    <property type="match status" value="1"/>
</dbReference>
<dbReference type="HOGENOM" id="CLU_016316_5_2_9"/>
<evidence type="ECO:0000313" key="13">
    <source>
        <dbReference type="Proteomes" id="UP000000719"/>
    </source>
</evidence>
<dbReference type="Gene3D" id="3.40.140.20">
    <property type="match status" value="2"/>
</dbReference>
<dbReference type="GO" id="GO:0006189">
    <property type="term" value="P:'de novo' IMP biosynthetic process"/>
    <property type="evidence" value="ECO:0007669"/>
    <property type="project" value="UniProtKB-UniRule"/>
</dbReference>
<feature type="domain" description="MGS-like" evidence="11">
    <location>
        <begin position="1"/>
        <end position="145"/>
    </location>
</feature>
<dbReference type="PIRSF" id="PIRSF000414">
    <property type="entry name" value="AICARFT_IMPCHas"/>
    <property type="match status" value="1"/>
</dbReference>
<dbReference type="STRING" id="373903.Hore_22090"/>
<proteinExistence type="inferred from homology"/>
<dbReference type="EC" id="3.5.4.10" evidence="10"/>
<comment type="domain">
    <text evidence="10">The IMP cyclohydrolase activity resides in the N-terminal region.</text>
</comment>
<organism evidence="12 13">
    <name type="scientific">Halothermothrix orenii (strain H 168 / OCM 544 / DSM 9562)</name>
    <dbReference type="NCBI Taxonomy" id="373903"/>
    <lineage>
        <taxon>Bacteria</taxon>
        <taxon>Bacillati</taxon>
        <taxon>Bacillota</taxon>
        <taxon>Clostridia</taxon>
        <taxon>Halanaerobiales</taxon>
        <taxon>Halothermotrichaceae</taxon>
        <taxon>Halothermothrix</taxon>
    </lineage>
</organism>
<dbReference type="CDD" id="cd01421">
    <property type="entry name" value="IMPCH"/>
    <property type="match status" value="1"/>
</dbReference>
<dbReference type="HAMAP" id="MF_00139">
    <property type="entry name" value="PurH"/>
    <property type="match status" value="1"/>
</dbReference>
<comment type="catalytic activity">
    <reaction evidence="9 10">
        <text>IMP + H2O = 5-formamido-1-(5-phospho-D-ribosyl)imidazole-4-carboxamide</text>
        <dbReference type="Rhea" id="RHEA:18445"/>
        <dbReference type="ChEBI" id="CHEBI:15377"/>
        <dbReference type="ChEBI" id="CHEBI:58053"/>
        <dbReference type="ChEBI" id="CHEBI:58467"/>
        <dbReference type="EC" id="3.5.4.10"/>
    </reaction>
</comment>
<keyword evidence="5 10" id="KW-0658">Purine biosynthesis</keyword>
<name>B8D0L8_HALOH</name>
<dbReference type="GO" id="GO:0005829">
    <property type="term" value="C:cytosol"/>
    <property type="evidence" value="ECO:0007669"/>
    <property type="project" value="TreeGrafter"/>
</dbReference>
<sequence>MAKRALLSVSDKRGIVKMARGLVDLGYEIISTGGTARKLREGGLEVIDVSQITRFPEMMDGRVKTLHPAIHGGLLALRDNSGHMEQLEEQGIKPIDMVVVNLYPFAETISRPGVTLEEAIENIDIGGPSMIRSAAKNYCSVAVVTDPDDYDKILTELNENDGDLSLKTRQRLAVKAFRMTAEYDTTIFDYLQGRNERDKKETSKAKSSKEEADIVFPEVISLNYIKKQDLRYGENPHQRAVFYRETNLKEPSITTAEKLHGKELSFNNINDANGALELVKEFTDRPAAAVIKHANPCGMAVADTLEEAYRKAHAGDPLSAFGSIVALNREVSPEVAREIAGKDKFVEVVIAPDYMTEALEILKNRWKNVRLLRTGDLFINREKPGYDMKKVTGGLLVQERDLAIINEDDLKIVTEVKPTEGQLRDLLFAWKVVKHVKSNAIVMAKDEMVVGVGAGQMSRVDAMIIAGRKSEGRQEGGVVASDAFFPFPDAIEEAAARGIKAIIQPGGSIRDDQVIEAANDHKIAMVFTGRRHFRH</sequence>
<comment type="pathway">
    <text evidence="1 10">Purine metabolism; IMP biosynthesis via de novo pathway; IMP from 5-formamido-1-(5-phospho-D-ribosyl)imidazole-4-carboxamide: step 1/1.</text>
</comment>
<evidence type="ECO:0000256" key="5">
    <source>
        <dbReference type="ARBA" id="ARBA00022755"/>
    </source>
</evidence>
<reference evidence="12 13" key="1">
    <citation type="journal article" date="2009" name="PLoS ONE">
        <title>Genome analysis of the anaerobic thermohalophilic bacterium Halothermothrix orenii.</title>
        <authorList>
            <person name="Mavromatis K."/>
            <person name="Ivanova N."/>
            <person name="Anderson I."/>
            <person name="Lykidis A."/>
            <person name="Hooper S.D."/>
            <person name="Sun H."/>
            <person name="Kunin V."/>
            <person name="Lapidus A."/>
            <person name="Hugenholtz P."/>
            <person name="Patel B."/>
            <person name="Kyrpides N.C."/>
        </authorList>
    </citation>
    <scope>NUCLEOTIDE SEQUENCE [LARGE SCALE GENOMIC DNA]</scope>
    <source>
        <strain evidence="13">H 168 / OCM 544 / DSM 9562</strain>
    </source>
</reference>
<keyword evidence="6 10" id="KW-0378">Hydrolase</keyword>
<evidence type="ECO:0000256" key="4">
    <source>
        <dbReference type="ARBA" id="ARBA00022679"/>
    </source>
</evidence>
<dbReference type="SUPFAM" id="SSF53927">
    <property type="entry name" value="Cytidine deaminase-like"/>
    <property type="match status" value="1"/>
</dbReference>
<evidence type="ECO:0000256" key="2">
    <source>
        <dbReference type="ARBA" id="ARBA00004954"/>
    </source>
</evidence>
<dbReference type="RefSeq" id="WP_015923923.1">
    <property type="nucleotide sequence ID" value="NC_011899.1"/>
</dbReference>
<dbReference type="PANTHER" id="PTHR11692:SF0">
    <property type="entry name" value="BIFUNCTIONAL PURINE BIOSYNTHESIS PROTEIN ATIC"/>
    <property type="match status" value="1"/>
</dbReference>
<dbReference type="Pfam" id="PF02142">
    <property type="entry name" value="MGS"/>
    <property type="match status" value="1"/>
</dbReference>
<evidence type="ECO:0000313" key="12">
    <source>
        <dbReference type="EMBL" id="ACL70954.1"/>
    </source>
</evidence>
<dbReference type="SMART" id="SM00851">
    <property type="entry name" value="MGS"/>
    <property type="match status" value="1"/>
</dbReference>
<dbReference type="NCBIfam" id="NF002049">
    <property type="entry name" value="PRK00881.1"/>
    <property type="match status" value="1"/>
</dbReference>
<dbReference type="FunFam" id="3.40.50.1380:FF:000001">
    <property type="entry name" value="Bifunctional purine biosynthesis protein PurH"/>
    <property type="match status" value="1"/>
</dbReference>
<dbReference type="FunFam" id="3.40.140.20:FF:000002">
    <property type="entry name" value="Bifunctional purine biosynthesis protein PurH"/>
    <property type="match status" value="1"/>
</dbReference>
<evidence type="ECO:0000259" key="11">
    <source>
        <dbReference type="PROSITE" id="PS51855"/>
    </source>
</evidence>
<dbReference type="UniPathway" id="UPA00074">
    <property type="reaction ID" value="UER00133"/>
</dbReference>
<evidence type="ECO:0000256" key="10">
    <source>
        <dbReference type="HAMAP-Rule" id="MF_00139"/>
    </source>
</evidence>
<protein>
    <recommendedName>
        <fullName evidence="10">Bifunctional purine biosynthesis protein PurH</fullName>
    </recommendedName>
    <domain>
        <recommendedName>
            <fullName evidence="10">Phosphoribosylaminoimidazolecarboxamide formyltransferase</fullName>
            <ecNumber evidence="10">2.1.2.3</ecNumber>
        </recommendedName>
        <alternativeName>
            <fullName evidence="10">AICAR transformylase</fullName>
        </alternativeName>
    </domain>
    <domain>
        <recommendedName>
            <fullName evidence="10">IMP cyclohydrolase</fullName>
            <ecNumber evidence="10">3.5.4.10</ecNumber>
        </recommendedName>
        <alternativeName>
            <fullName evidence="10">ATIC</fullName>
        </alternativeName>
        <alternativeName>
            <fullName evidence="10">IMP synthase</fullName>
        </alternativeName>
        <alternativeName>
            <fullName evidence="10">Inosinicase</fullName>
        </alternativeName>
    </domain>
</protein>
<gene>
    <name evidence="10" type="primary">purH</name>
    <name evidence="12" type="ordered locus">Hore_22090</name>
</gene>
<dbReference type="InterPro" id="IPR036914">
    <property type="entry name" value="MGS-like_dom_sf"/>
</dbReference>
<evidence type="ECO:0000256" key="1">
    <source>
        <dbReference type="ARBA" id="ARBA00004844"/>
    </source>
</evidence>
<dbReference type="SMART" id="SM00798">
    <property type="entry name" value="AICARFT_IMPCHas"/>
    <property type="match status" value="1"/>
</dbReference>
<dbReference type="FunFam" id="3.40.140.20:FF:000001">
    <property type="entry name" value="Bifunctional purine biosynthesis protein PurH"/>
    <property type="match status" value="1"/>
</dbReference>
<dbReference type="EMBL" id="CP001098">
    <property type="protein sequence ID" value="ACL70954.1"/>
    <property type="molecule type" value="Genomic_DNA"/>
</dbReference>
<dbReference type="InterPro" id="IPR002695">
    <property type="entry name" value="PurH-like"/>
</dbReference>
<dbReference type="Gene3D" id="3.40.50.1380">
    <property type="entry name" value="Methylglyoxal synthase-like domain"/>
    <property type="match status" value="1"/>
</dbReference>
<dbReference type="SUPFAM" id="SSF52335">
    <property type="entry name" value="Methylglyoxal synthase-like"/>
    <property type="match status" value="1"/>
</dbReference>
<evidence type="ECO:0000256" key="8">
    <source>
        <dbReference type="ARBA" id="ARBA00050488"/>
    </source>
</evidence>
<keyword evidence="4 10" id="KW-0808">Transferase</keyword>
<dbReference type="EC" id="2.1.2.3" evidence="10"/>
<dbReference type="InterPro" id="IPR024051">
    <property type="entry name" value="AICAR_Tfase_dup_dom_sf"/>
</dbReference>
<dbReference type="KEGG" id="hor:Hore_22090"/>
<dbReference type="eggNOG" id="COG0138">
    <property type="taxonomic scope" value="Bacteria"/>
</dbReference>
<dbReference type="GO" id="GO:0003937">
    <property type="term" value="F:IMP cyclohydrolase activity"/>
    <property type="evidence" value="ECO:0007669"/>
    <property type="project" value="UniProtKB-UniRule"/>
</dbReference>
<evidence type="ECO:0000256" key="6">
    <source>
        <dbReference type="ARBA" id="ARBA00022801"/>
    </source>
</evidence>
<evidence type="ECO:0000256" key="3">
    <source>
        <dbReference type="ARBA" id="ARBA00007667"/>
    </source>
</evidence>
<accession>B8D0L8</accession>
<dbReference type="NCBIfam" id="TIGR00355">
    <property type="entry name" value="purH"/>
    <property type="match status" value="1"/>
</dbReference>
<comment type="similarity">
    <text evidence="3 10">Belongs to the PurH family.</text>
</comment>
<evidence type="ECO:0000256" key="9">
    <source>
        <dbReference type="ARBA" id="ARBA00050687"/>
    </source>
</evidence>
<dbReference type="InterPro" id="IPR016193">
    <property type="entry name" value="Cytidine_deaminase-like"/>
</dbReference>
<dbReference type="GO" id="GO:0004643">
    <property type="term" value="F:phosphoribosylaminoimidazolecarboxamide formyltransferase activity"/>
    <property type="evidence" value="ECO:0007669"/>
    <property type="project" value="UniProtKB-UniRule"/>
</dbReference>
<comment type="pathway">
    <text evidence="2 10">Purine metabolism; IMP biosynthesis via de novo pathway; 5-formamido-1-(5-phospho-D-ribosyl)imidazole-4-carboxamide from 5-amino-1-(5-phospho-D-ribosyl)imidazole-4-carboxamide (10-formyl THF route): step 1/1.</text>
</comment>
<comment type="catalytic activity">
    <reaction evidence="8 10">
        <text>(6R)-10-formyltetrahydrofolate + 5-amino-1-(5-phospho-beta-D-ribosyl)imidazole-4-carboxamide = 5-formamido-1-(5-phospho-D-ribosyl)imidazole-4-carboxamide + (6S)-5,6,7,8-tetrahydrofolate</text>
        <dbReference type="Rhea" id="RHEA:22192"/>
        <dbReference type="ChEBI" id="CHEBI:57453"/>
        <dbReference type="ChEBI" id="CHEBI:58467"/>
        <dbReference type="ChEBI" id="CHEBI:58475"/>
        <dbReference type="ChEBI" id="CHEBI:195366"/>
        <dbReference type="EC" id="2.1.2.3"/>
    </reaction>
</comment>
<dbReference type="InterPro" id="IPR011607">
    <property type="entry name" value="MGS-like_dom"/>
</dbReference>
<dbReference type="Proteomes" id="UP000000719">
    <property type="component" value="Chromosome"/>
</dbReference>